<organism evidence="1 2">
    <name type="scientific">Tribolium castaneum</name>
    <name type="common">Red flour beetle</name>
    <dbReference type="NCBI Taxonomy" id="7070"/>
    <lineage>
        <taxon>Eukaryota</taxon>
        <taxon>Metazoa</taxon>
        <taxon>Ecdysozoa</taxon>
        <taxon>Arthropoda</taxon>
        <taxon>Hexapoda</taxon>
        <taxon>Insecta</taxon>
        <taxon>Pterygota</taxon>
        <taxon>Neoptera</taxon>
        <taxon>Endopterygota</taxon>
        <taxon>Coleoptera</taxon>
        <taxon>Polyphaga</taxon>
        <taxon>Cucujiformia</taxon>
        <taxon>Tenebrionidae</taxon>
        <taxon>Tenebrionidae incertae sedis</taxon>
        <taxon>Tribolium</taxon>
    </lineage>
</organism>
<dbReference type="Proteomes" id="UP000007266">
    <property type="component" value="Unassembled WGS sequence"/>
</dbReference>
<evidence type="ECO:0000313" key="2">
    <source>
        <dbReference type="Proteomes" id="UP000007266"/>
    </source>
</evidence>
<accession>A0A139WPQ1</accession>
<keyword evidence="2" id="KW-1185">Reference proteome</keyword>
<name>A0A139WPQ1_TRICA</name>
<reference evidence="1 2" key="1">
    <citation type="journal article" date="2008" name="Nature">
        <title>The genome of the model beetle and pest Tribolium castaneum.</title>
        <authorList>
            <consortium name="Tribolium Genome Sequencing Consortium"/>
            <person name="Richards S."/>
            <person name="Gibbs R.A."/>
            <person name="Weinstock G.M."/>
            <person name="Brown S.J."/>
            <person name="Denell R."/>
            <person name="Beeman R.W."/>
            <person name="Gibbs R."/>
            <person name="Beeman R.W."/>
            <person name="Brown S.J."/>
            <person name="Bucher G."/>
            <person name="Friedrich M."/>
            <person name="Grimmelikhuijzen C.J."/>
            <person name="Klingler M."/>
            <person name="Lorenzen M."/>
            <person name="Richards S."/>
            <person name="Roth S."/>
            <person name="Schroder R."/>
            <person name="Tautz D."/>
            <person name="Zdobnov E.M."/>
            <person name="Muzny D."/>
            <person name="Gibbs R.A."/>
            <person name="Weinstock G.M."/>
            <person name="Attaway T."/>
            <person name="Bell S."/>
            <person name="Buhay C.J."/>
            <person name="Chandrabose M.N."/>
            <person name="Chavez D."/>
            <person name="Clerk-Blankenburg K.P."/>
            <person name="Cree A."/>
            <person name="Dao M."/>
            <person name="Davis C."/>
            <person name="Chacko J."/>
            <person name="Dinh H."/>
            <person name="Dugan-Rocha S."/>
            <person name="Fowler G."/>
            <person name="Garner T.T."/>
            <person name="Garnes J."/>
            <person name="Gnirke A."/>
            <person name="Hawes A."/>
            <person name="Hernandez J."/>
            <person name="Hines S."/>
            <person name="Holder M."/>
            <person name="Hume J."/>
            <person name="Jhangiani S.N."/>
            <person name="Joshi V."/>
            <person name="Khan Z.M."/>
            <person name="Jackson L."/>
            <person name="Kovar C."/>
            <person name="Kowis A."/>
            <person name="Lee S."/>
            <person name="Lewis L.R."/>
            <person name="Margolis J."/>
            <person name="Morgan M."/>
            <person name="Nazareth L.V."/>
            <person name="Nguyen N."/>
            <person name="Okwuonu G."/>
            <person name="Parker D."/>
            <person name="Richards S."/>
            <person name="Ruiz S.J."/>
            <person name="Santibanez J."/>
            <person name="Savard J."/>
            <person name="Scherer S.E."/>
            <person name="Schneider B."/>
            <person name="Sodergren E."/>
            <person name="Tautz D."/>
            <person name="Vattahil S."/>
            <person name="Villasana D."/>
            <person name="White C.S."/>
            <person name="Wright R."/>
            <person name="Park Y."/>
            <person name="Beeman R.W."/>
            <person name="Lord J."/>
            <person name="Oppert B."/>
            <person name="Lorenzen M."/>
            <person name="Brown S."/>
            <person name="Wang L."/>
            <person name="Savard J."/>
            <person name="Tautz D."/>
            <person name="Richards S."/>
            <person name="Weinstock G."/>
            <person name="Gibbs R.A."/>
            <person name="Liu Y."/>
            <person name="Worley K."/>
            <person name="Weinstock G."/>
            <person name="Elsik C.G."/>
            <person name="Reese J.T."/>
            <person name="Elhaik E."/>
            <person name="Landan G."/>
            <person name="Graur D."/>
            <person name="Arensburger P."/>
            <person name="Atkinson P."/>
            <person name="Beeman R.W."/>
            <person name="Beidler J."/>
            <person name="Brown S.J."/>
            <person name="Demuth J.P."/>
            <person name="Drury D.W."/>
            <person name="Du Y.Z."/>
            <person name="Fujiwara H."/>
            <person name="Lorenzen M."/>
            <person name="Maselli V."/>
            <person name="Osanai M."/>
            <person name="Park Y."/>
            <person name="Robertson H.M."/>
            <person name="Tu Z."/>
            <person name="Wang J.J."/>
            <person name="Wang S."/>
            <person name="Richards S."/>
            <person name="Song H."/>
            <person name="Zhang L."/>
            <person name="Sodergren E."/>
            <person name="Werner D."/>
            <person name="Stanke M."/>
            <person name="Morgenstern B."/>
            <person name="Solovyev V."/>
            <person name="Kosarev P."/>
            <person name="Brown G."/>
            <person name="Chen H.C."/>
            <person name="Ermolaeva O."/>
            <person name="Hlavina W."/>
            <person name="Kapustin Y."/>
            <person name="Kiryutin B."/>
            <person name="Kitts P."/>
            <person name="Maglott D."/>
            <person name="Pruitt K."/>
            <person name="Sapojnikov V."/>
            <person name="Souvorov A."/>
            <person name="Mackey A.J."/>
            <person name="Waterhouse R.M."/>
            <person name="Wyder S."/>
            <person name="Zdobnov E.M."/>
            <person name="Zdobnov E.M."/>
            <person name="Wyder S."/>
            <person name="Kriventseva E.V."/>
            <person name="Kadowaki T."/>
            <person name="Bork P."/>
            <person name="Aranda M."/>
            <person name="Bao R."/>
            <person name="Beermann A."/>
            <person name="Berns N."/>
            <person name="Bolognesi R."/>
            <person name="Bonneton F."/>
            <person name="Bopp D."/>
            <person name="Brown S.J."/>
            <person name="Bucher G."/>
            <person name="Butts T."/>
            <person name="Chaumot A."/>
            <person name="Denell R.E."/>
            <person name="Ferrier D.E."/>
            <person name="Friedrich M."/>
            <person name="Gordon C.M."/>
            <person name="Jindra M."/>
            <person name="Klingler M."/>
            <person name="Lan Q."/>
            <person name="Lattorff H.M."/>
            <person name="Laudet V."/>
            <person name="von Levetsow C."/>
            <person name="Liu Z."/>
            <person name="Lutz R."/>
            <person name="Lynch J.A."/>
            <person name="da Fonseca R.N."/>
            <person name="Posnien N."/>
            <person name="Reuter R."/>
            <person name="Roth S."/>
            <person name="Savard J."/>
            <person name="Schinko J.B."/>
            <person name="Schmitt C."/>
            <person name="Schoppmeier M."/>
            <person name="Schroder R."/>
            <person name="Shippy T.D."/>
            <person name="Simonnet F."/>
            <person name="Marques-Souza H."/>
            <person name="Tautz D."/>
            <person name="Tomoyasu Y."/>
            <person name="Trauner J."/>
            <person name="Van der Zee M."/>
            <person name="Vervoort M."/>
            <person name="Wittkopp N."/>
            <person name="Wimmer E.A."/>
            <person name="Yang X."/>
            <person name="Jones A.K."/>
            <person name="Sattelle D.B."/>
            <person name="Ebert P.R."/>
            <person name="Nelson D."/>
            <person name="Scott J.G."/>
            <person name="Beeman R.W."/>
            <person name="Muthukrishnan S."/>
            <person name="Kramer K.J."/>
            <person name="Arakane Y."/>
            <person name="Beeman R.W."/>
            <person name="Zhu Q."/>
            <person name="Hogenkamp D."/>
            <person name="Dixit R."/>
            <person name="Oppert B."/>
            <person name="Jiang H."/>
            <person name="Zou Z."/>
            <person name="Marshall J."/>
            <person name="Elpidina E."/>
            <person name="Vinokurov K."/>
            <person name="Oppert C."/>
            <person name="Zou Z."/>
            <person name="Evans J."/>
            <person name="Lu Z."/>
            <person name="Zhao P."/>
            <person name="Sumathipala N."/>
            <person name="Altincicek B."/>
            <person name="Vilcinskas A."/>
            <person name="Williams M."/>
            <person name="Hultmark D."/>
            <person name="Hetru C."/>
            <person name="Jiang H."/>
            <person name="Grimmelikhuijzen C.J."/>
            <person name="Hauser F."/>
            <person name="Cazzamali G."/>
            <person name="Williamson M."/>
            <person name="Park Y."/>
            <person name="Li B."/>
            <person name="Tanaka Y."/>
            <person name="Predel R."/>
            <person name="Neupert S."/>
            <person name="Schachtner J."/>
            <person name="Verleyen P."/>
            <person name="Raible F."/>
            <person name="Bork P."/>
            <person name="Friedrich M."/>
            <person name="Walden K.K."/>
            <person name="Robertson H.M."/>
            <person name="Angeli S."/>
            <person name="Foret S."/>
            <person name="Bucher G."/>
            <person name="Schuetz S."/>
            <person name="Maleszka R."/>
            <person name="Wimmer E.A."/>
            <person name="Beeman R.W."/>
            <person name="Lorenzen M."/>
            <person name="Tomoyasu Y."/>
            <person name="Miller S.C."/>
            <person name="Grossmann D."/>
            <person name="Bucher G."/>
        </authorList>
    </citation>
    <scope>NUCLEOTIDE SEQUENCE [LARGE SCALE GENOMIC DNA]</scope>
    <source>
        <strain evidence="1 2">Georgia GA2</strain>
    </source>
</reference>
<sequence>MKRALHAGAGELNCSTVEPLWSVASQTRARPRLAHHSPTLNDHSYIGDALALSCTGRQQRGALASSLRPIRRPMSLILLDLSTIPQVSLSCNSPDTE</sequence>
<proteinExistence type="predicted"/>
<reference evidence="1 2" key="2">
    <citation type="journal article" date="2010" name="Nucleic Acids Res.">
        <title>BeetleBase in 2010: revisions to provide comprehensive genomic information for Tribolium castaneum.</title>
        <authorList>
            <person name="Kim H.S."/>
            <person name="Murphy T."/>
            <person name="Xia J."/>
            <person name="Caragea D."/>
            <person name="Park Y."/>
            <person name="Beeman R.W."/>
            <person name="Lorenzen M.D."/>
            <person name="Butcher S."/>
            <person name="Manak J.R."/>
            <person name="Brown S.J."/>
        </authorList>
    </citation>
    <scope>NUCLEOTIDE SEQUENCE [LARGE SCALE GENOMIC DNA]</scope>
    <source>
        <strain evidence="1 2">Georgia GA2</strain>
    </source>
</reference>
<dbReference type="AlphaFoldDB" id="A0A139WPQ1"/>
<protein>
    <submittedName>
        <fullName evidence="1">Uncharacterized protein</fullName>
    </submittedName>
</protein>
<dbReference type="InParanoid" id="A0A139WPQ1"/>
<evidence type="ECO:0000313" key="1">
    <source>
        <dbReference type="EMBL" id="KYB29914.1"/>
    </source>
</evidence>
<dbReference type="EMBL" id="KQ973148">
    <property type="protein sequence ID" value="KYB29914.1"/>
    <property type="molecule type" value="Genomic_DNA"/>
</dbReference>
<gene>
    <name evidence="1" type="primary">AUGUSTUS-3.0.2_31818</name>
    <name evidence="1" type="ORF">TcasGA2_TC031818</name>
</gene>